<keyword evidence="8 9" id="KW-0119">Carbohydrate metabolism</keyword>
<dbReference type="InterPro" id="IPR011611">
    <property type="entry name" value="PfkB_dom"/>
</dbReference>
<keyword evidence="5 9" id="KW-0067">ATP-binding</keyword>
<keyword evidence="1 9" id="KW-0808">Transferase</keyword>
<feature type="binding site" evidence="9">
    <location>
        <begin position="10"/>
        <end position="12"/>
    </location>
    <ligand>
        <name>substrate</name>
    </ligand>
</feature>
<evidence type="ECO:0000256" key="2">
    <source>
        <dbReference type="ARBA" id="ARBA00022723"/>
    </source>
</evidence>
<feature type="binding site" evidence="9">
    <location>
        <position position="277"/>
    </location>
    <ligand>
        <name>K(+)</name>
        <dbReference type="ChEBI" id="CHEBI:29103"/>
    </ligand>
</feature>
<evidence type="ECO:0000313" key="11">
    <source>
        <dbReference type="EMBL" id="HIX78252.1"/>
    </source>
</evidence>
<feature type="binding site" evidence="9">
    <location>
        <position position="274"/>
    </location>
    <ligand>
        <name>K(+)</name>
        <dbReference type="ChEBI" id="CHEBI:29103"/>
    </ligand>
</feature>
<evidence type="ECO:0000259" key="10">
    <source>
        <dbReference type="Pfam" id="PF00294"/>
    </source>
</evidence>
<name>A0A9D2BK12_9FIRM</name>
<dbReference type="PRINTS" id="PR00990">
    <property type="entry name" value="RIBOKINASE"/>
</dbReference>
<feature type="binding site" evidence="9">
    <location>
        <position position="180"/>
    </location>
    <ligand>
        <name>ATP</name>
        <dbReference type="ChEBI" id="CHEBI:30616"/>
    </ligand>
</feature>
<dbReference type="HAMAP" id="MF_01987">
    <property type="entry name" value="Ribokinase"/>
    <property type="match status" value="1"/>
</dbReference>
<feature type="binding site" evidence="9">
    <location>
        <position position="240"/>
    </location>
    <ligand>
        <name>K(+)</name>
        <dbReference type="ChEBI" id="CHEBI:29103"/>
    </ligand>
</feature>
<keyword evidence="3 9" id="KW-0547">Nucleotide-binding</keyword>
<feature type="binding site" evidence="9">
    <location>
        <begin position="212"/>
        <end position="217"/>
    </location>
    <ligand>
        <name>ATP</name>
        <dbReference type="ChEBI" id="CHEBI:30616"/>
    </ligand>
</feature>
<accession>A0A9D2BK12</accession>
<reference evidence="11" key="2">
    <citation type="submission" date="2021-04" db="EMBL/GenBank/DDBJ databases">
        <authorList>
            <person name="Gilroy R."/>
        </authorList>
    </citation>
    <scope>NUCLEOTIDE SEQUENCE</scope>
    <source>
        <strain evidence="11">CHK183-1962</strain>
    </source>
</reference>
<dbReference type="AlphaFoldDB" id="A0A9D2BK12"/>
<evidence type="ECO:0000256" key="5">
    <source>
        <dbReference type="ARBA" id="ARBA00022840"/>
    </source>
</evidence>
<organism evidence="11 12">
    <name type="scientific">Candidatus Fusicatenibacter merdavium</name>
    <dbReference type="NCBI Taxonomy" id="2838600"/>
    <lineage>
        <taxon>Bacteria</taxon>
        <taxon>Bacillati</taxon>
        <taxon>Bacillota</taxon>
        <taxon>Clostridia</taxon>
        <taxon>Lachnospirales</taxon>
        <taxon>Lachnospiraceae</taxon>
        <taxon>Fusicatenibacter</taxon>
    </lineage>
</organism>
<sequence>MKLINAGSLNYDTTYYVEHIVRPGETIAADRTETACGGKGLNQSIAAASAGAAVYHAGIVGEDGADLIQAAKERGVNTAWIRTLSGRASGRAVILLDRSGQNSIIVYAGTNHAFDREYRREILTQAQPGDLLLLQNEINDVPELAAEAKEKGMQIVWNPSPFVAESVEQMMPLTDFLFINEVEGGQLTGETEPLKILDRLKNMEHDMEVVLTLGEAGAYYQDKETRIFQKSYPVKTEDTTAAGDTFTGYYLAEKMSGKRPEDCLKIACAAAALAVTRKGAAPSIPVRKEVVEFFAFP</sequence>
<feature type="binding site" evidence="9">
    <location>
        <position position="238"/>
    </location>
    <ligand>
        <name>K(+)</name>
        <dbReference type="ChEBI" id="CHEBI:29103"/>
    </ligand>
</feature>
<evidence type="ECO:0000313" key="12">
    <source>
        <dbReference type="Proteomes" id="UP000886890"/>
    </source>
</evidence>
<comment type="function">
    <text evidence="9">Catalyzes the phosphorylation of ribose at O-5 in a reaction requiring ATP and magnesium. The resulting D-ribose-5-phosphate can then be used either for sythesis of nucleotides, histidine, and tryptophan, or as a component of the pentose phosphate pathway.</text>
</comment>
<evidence type="ECO:0000256" key="6">
    <source>
        <dbReference type="ARBA" id="ARBA00022842"/>
    </source>
</evidence>
<dbReference type="Pfam" id="PF00294">
    <property type="entry name" value="PfkB"/>
    <property type="match status" value="1"/>
</dbReference>
<dbReference type="GO" id="GO:0005524">
    <property type="term" value="F:ATP binding"/>
    <property type="evidence" value="ECO:0007669"/>
    <property type="project" value="UniProtKB-UniRule"/>
</dbReference>
<dbReference type="PANTHER" id="PTHR10584:SF166">
    <property type="entry name" value="RIBOKINASE"/>
    <property type="match status" value="1"/>
</dbReference>
<dbReference type="GO" id="GO:0004747">
    <property type="term" value="F:ribokinase activity"/>
    <property type="evidence" value="ECO:0007669"/>
    <property type="project" value="UniProtKB-UniRule"/>
</dbReference>
<keyword evidence="4 9" id="KW-0418">Kinase</keyword>
<dbReference type="InterPro" id="IPR011877">
    <property type="entry name" value="Ribokinase"/>
</dbReference>
<dbReference type="Proteomes" id="UP000886890">
    <property type="component" value="Unassembled WGS sequence"/>
</dbReference>
<evidence type="ECO:0000256" key="9">
    <source>
        <dbReference type="HAMAP-Rule" id="MF_01987"/>
    </source>
</evidence>
<dbReference type="EMBL" id="DXEK01000192">
    <property type="protein sequence ID" value="HIX78252.1"/>
    <property type="molecule type" value="Genomic_DNA"/>
</dbReference>
<evidence type="ECO:0000256" key="3">
    <source>
        <dbReference type="ARBA" id="ARBA00022741"/>
    </source>
</evidence>
<keyword evidence="7 9" id="KW-0630">Potassium</keyword>
<reference evidence="11" key="1">
    <citation type="journal article" date="2021" name="PeerJ">
        <title>Extensive microbial diversity within the chicken gut microbiome revealed by metagenomics and culture.</title>
        <authorList>
            <person name="Gilroy R."/>
            <person name="Ravi A."/>
            <person name="Getino M."/>
            <person name="Pursley I."/>
            <person name="Horton D.L."/>
            <person name="Alikhan N.F."/>
            <person name="Baker D."/>
            <person name="Gharbi K."/>
            <person name="Hall N."/>
            <person name="Watson M."/>
            <person name="Adriaenssens E.M."/>
            <person name="Foster-Nyarko E."/>
            <person name="Jarju S."/>
            <person name="Secka A."/>
            <person name="Antonio M."/>
            <person name="Oren A."/>
            <person name="Chaudhuri R.R."/>
            <person name="La Ragione R."/>
            <person name="Hildebrand F."/>
            <person name="Pallen M.J."/>
        </authorList>
    </citation>
    <scope>NUCLEOTIDE SEQUENCE</scope>
    <source>
        <strain evidence="11">CHK183-1962</strain>
    </source>
</reference>
<comment type="cofactor">
    <cofactor evidence="9">
        <name>Mg(2+)</name>
        <dbReference type="ChEBI" id="CHEBI:18420"/>
    </cofactor>
    <text evidence="9">Requires a divalent cation, most likely magnesium in vivo, as an electrophilic catalyst to aid phosphoryl group transfer. It is the chelate of the metal and the nucleotide that is the actual substrate.</text>
</comment>
<comment type="caution">
    <text evidence="11">The sequence shown here is derived from an EMBL/GenBank/DDBJ whole genome shotgun (WGS) entry which is preliminary data.</text>
</comment>
<dbReference type="EC" id="2.7.1.15" evidence="9"/>
<feature type="active site" description="Proton acceptor" evidence="9">
    <location>
        <position position="244"/>
    </location>
</feature>
<feature type="binding site" evidence="9">
    <location>
        <position position="244"/>
    </location>
    <ligand>
        <name>substrate</name>
    </ligand>
</feature>
<comment type="subcellular location">
    <subcellularLocation>
        <location evidence="9">Cytoplasm</location>
    </subcellularLocation>
</comment>
<dbReference type="SUPFAM" id="SSF53613">
    <property type="entry name" value="Ribokinase-like"/>
    <property type="match status" value="1"/>
</dbReference>
<feature type="domain" description="Carbohydrate kinase PfkB" evidence="10">
    <location>
        <begin position="7"/>
        <end position="285"/>
    </location>
</feature>
<evidence type="ECO:0000256" key="7">
    <source>
        <dbReference type="ARBA" id="ARBA00022958"/>
    </source>
</evidence>
<keyword evidence="9" id="KW-0963">Cytoplasm</keyword>
<feature type="binding site" evidence="9">
    <location>
        <position position="137"/>
    </location>
    <ligand>
        <name>substrate</name>
    </ligand>
</feature>
<feature type="binding site" evidence="9">
    <location>
        <position position="279"/>
    </location>
    <ligand>
        <name>K(+)</name>
        <dbReference type="ChEBI" id="CHEBI:29103"/>
    </ligand>
</feature>
<evidence type="ECO:0000256" key="8">
    <source>
        <dbReference type="ARBA" id="ARBA00023277"/>
    </source>
</evidence>
<dbReference type="GO" id="GO:0005737">
    <property type="term" value="C:cytoplasm"/>
    <property type="evidence" value="ECO:0007669"/>
    <property type="project" value="UniProtKB-SubCell"/>
</dbReference>
<keyword evidence="6 9" id="KW-0460">Magnesium</keyword>
<comment type="similarity">
    <text evidence="9">Belongs to the carbohydrate kinase PfkB family. Ribokinase subfamily.</text>
</comment>
<proteinExistence type="inferred from homology"/>
<dbReference type="Gene3D" id="3.40.1190.20">
    <property type="match status" value="1"/>
</dbReference>
<protein>
    <recommendedName>
        <fullName evidence="9">Ribokinase</fullName>
        <shortName evidence="9">RK</shortName>
        <ecNumber evidence="9">2.7.1.15</ecNumber>
    </recommendedName>
</protein>
<comment type="caution">
    <text evidence="9">Lacks conserved residue(s) required for the propagation of feature annotation.</text>
</comment>
<keyword evidence="2 9" id="KW-0479">Metal-binding</keyword>
<feature type="binding site" evidence="9">
    <location>
        <position position="283"/>
    </location>
    <ligand>
        <name>K(+)</name>
        <dbReference type="ChEBI" id="CHEBI:29103"/>
    </ligand>
</feature>
<dbReference type="GO" id="GO:0046872">
    <property type="term" value="F:metal ion binding"/>
    <property type="evidence" value="ECO:0007669"/>
    <property type="project" value="UniProtKB-KW"/>
</dbReference>
<dbReference type="GO" id="GO:0019303">
    <property type="term" value="P:D-ribose catabolic process"/>
    <property type="evidence" value="ECO:0007669"/>
    <property type="project" value="UniProtKB-UniRule"/>
</dbReference>
<feature type="binding site" evidence="9">
    <location>
        <begin position="243"/>
        <end position="244"/>
    </location>
    <ligand>
        <name>ATP</name>
        <dbReference type="ChEBI" id="CHEBI:30616"/>
    </ligand>
</feature>
<dbReference type="InterPro" id="IPR029056">
    <property type="entry name" value="Ribokinase-like"/>
</dbReference>
<dbReference type="InterPro" id="IPR002139">
    <property type="entry name" value="Ribo/fructo_kinase"/>
</dbReference>
<dbReference type="PANTHER" id="PTHR10584">
    <property type="entry name" value="SUGAR KINASE"/>
    <property type="match status" value="1"/>
</dbReference>
<dbReference type="CDD" id="cd01174">
    <property type="entry name" value="ribokinase"/>
    <property type="match status" value="1"/>
</dbReference>
<evidence type="ECO:0000256" key="1">
    <source>
        <dbReference type="ARBA" id="ARBA00022679"/>
    </source>
</evidence>
<comment type="catalytic activity">
    <reaction evidence="9">
        <text>D-ribose + ATP = D-ribose 5-phosphate + ADP + H(+)</text>
        <dbReference type="Rhea" id="RHEA:13697"/>
        <dbReference type="ChEBI" id="CHEBI:15378"/>
        <dbReference type="ChEBI" id="CHEBI:30616"/>
        <dbReference type="ChEBI" id="CHEBI:47013"/>
        <dbReference type="ChEBI" id="CHEBI:78346"/>
        <dbReference type="ChEBI" id="CHEBI:456216"/>
        <dbReference type="EC" id="2.7.1.15"/>
    </reaction>
</comment>
<gene>
    <name evidence="9" type="primary">rbsK</name>
    <name evidence="11" type="ORF">H9734_11785</name>
</gene>
<feature type="binding site" evidence="9">
    <location>
        <begin position="38"/>
        <end position="42"/>
    </location>
    <ligand>
        <name>substrate</name>
    </ligand>
</feature>
<evidence type="ECO:0000256" key="4">
    <source>
        <dbReference type="ARBA" id="ARBA00022777"/>
    </source>
</evidence>
<comment type="subunit">
    <text evidence="9">Homodimer.</text>
</comment>
<comment type="activity regulation">
    <text evidence="9">Activated by a monovalent cation that binds near, but not in, the active site. The most likely occupant of the site in vivo is potassium. Ion binding induces a conformational change that may alter substrate affinity.</text>
</comment>
<comment type="pathway">
    <text evidence="9">Carbohydrate metabolism; D-ribose degradation; D-ribose 5-phosphate from beta-D-ribopyranose: step 2/2.</text>
</comment>